<name>A0A5C6CG06_9BACT</name>
<gene>
    <name evidence="2" type="ORF">Pla52o_25290</name>
</gene>
<dbReference type="EMBL" id="SJPT01000004">
    <property type="protein sequence ID" value="TWU22995.1"/>
    <property type="molecule type" value="Genomic_DNA"/>
</dbReference>
<feature type="region of interest" description="Disordered" evidence="1">
    <location>
        <begin position="1"/>
        <end position="41"/>
    </location>
</feature>
<keyword evidence="3" id="KW-1185">Reference proteome</keyword>
<dbReference type="AlphaFoldDB" id="A0A5C6CG06"/>
<evidence type="ECO:0000313" key="3">
    <source>
        <dbReference type="Proteomes" id="UP000316304"/>
    </source>
</evidence>
<sequence length="90" mass="9571">MGHVSMGHVRSSHSGDTFSNHALVNRTLKPPANRCKSTNGTLLPRRQAKWSHGHIVANANTGGLRANAFRLIAVVELPDQALHAAGVTDA</sequence>
<reference evidence="2 3" key="1">
    <citation type="submission" date="2019-02" db="EMBL/GenBank/DDBJ databases">
        <title>Deep-cultivation of Planctomycetes and their phenomic and genomic characterization uncovers novel biology.</title>
        <authorList>
            <person name="Wiegand S."/>
            <person name="Jogler M."/>
            <person name="Boedeker C."/>
            <person name="Pinto D."/>
            <person name="Vollmers J."/>
            <person name="Rivas-Marin E."/>
            <person name="Kohn T."/>
            <person name="Peeters S.H."/>
            <person name="Heuer A."/>
            <person name="Rast P."/>
            <person name="Oberbeckmann S."/>
            <person name="Bunk B."/>
            <person name="Jeske O."/>
            <person name="Meyerdierks A."/>
            <person name="Storesund J.E."/>
            <person name="Kallscheuer N."/>
            <person name="Luecker S."/>
            <person name="Lage O.M."/>
            <person name="Pohl T."/>
            <person name="Merkel B.J."/>
            <person name="Hornburger P."/>
            <person name="Mueller R.-W."/>
            <person name="Bruemmer F."/>
            <person name="Labrenz M."/>
            <person name="Spormann A.M."/>
            <person name="Op Den Camp H."/>
            <person name="Overmann J."/>
            <person name="Amann R."/>
            <person name="Jetten M.S.M."/>
            <person name="Mascher T."/>
            <person name="Medema M.H."/>
            <person name="Devos D.P."/>
            <person name="Kaster A.-K."/>
            <person name="Ovreas L."/>
            <person name="Rohde M."/>
            <person name="Galperin M.Y."/>
            <person name="Jogler C."/>
        </authorList>
    </citation>
    <scope>NUCLEOTIDE SEQUENCE [LARGE SCALE GENOMIC DNA]</scope>
    <source>
        <strain evidence="2 3">Pla52o</strain>
    </source>
</reference>
<evidence type="ECO:0000313" key="2">
    <source>
        <dbReference type="EMBL" id="TWU22995.1"/>
    </source>
</evidence>
<feature type="compositionally biased region" description="Polar residues" evidence="1">
    <location>
        <begin position="12"/>
        <end position="22"/>
    </location>
</feature>
<proteinExistence type="predicted"/>
<protein>
    <submittedName>
        <fullName evidence="2">Uncharacterized protein</fullName>
    </submittedName>
</protein>
<accession>A0A5C6CG06</accession>
<dbReference type="Proteomes" id="UP000316304">
    <property type="component" value="Unassembled WGS sequence"/>
</dbReference>
<comment type="caution">
    <text evidence="2">The sequence shown here is derived from an EMBL/GenBank/DDBJ whole genome shotgun (WGS) entry which is preliminary data.</text>
</comment>
<evidence type="ECO:0000256" key="1">
    <source>
        <dbReference type="SAM" id="MobiDB-lite"/>
    </source>
</evidence>
<organism evidence="2 3">
    <name type="scientific">Novipirellula galeiformis</name>
    <dbReference type="NCBI Taxonomy" id="2528004"/>
    <lineage>
        <taxon>Bacteria</taxon>
        <taxon>Pseudomonadati</taxon>
        <taxon>Planctomycetota</taxon>
        <taxon>Planctomycetia</taxon>
        <taxon>Pirellulales</taxon>
        <taxon>Pirellulaceae</taxon>
        <taxon>Novipirellula</taxon>
    </lineage>
</organism>